<keyword evidence="2" id="KW-1185">Reference proteome</keyword>
<dbReference type="EMBL" id="KN831796">
    <property type="protein sequence ID" value="KIM37647.1"/>
    <property type="molecule type" value="Genomic_DNA"/>
</dbReference>
<dbReference type="SUPFAM" id="SSF52047">
    <property type="entry name" value="RNI-like"/>
    <property type="match status" value="1"/>
</dbReference>
<evidence type="ECO:0000313" key="2">
    <source>
        <dbReference type="Proteomes" id="UP000053424"/>
    </source>
</evidence>
<reference evidence="2" key="2">
    <citation type="submission" date="2015-01" db="EMBL/GenBank/DDBJ databases">
        <title>Evolutionary Origins and Diversification of the Mycorrhizal Mutualists.</title>
        <authorList>
            <consortium name="DOE Joint Genome Institute"/>
            <consortium name="Mycorrhizal Genomics Consortium"/>
            <person name="Kohler A."/>
            <person name="Kuo A."/>
            <person name="Nagy L.G."/>
            <person name="Floudas D."/>
            <person name="Copeland A."/>
            <person name="Barry K.W."/>
            <person name="Cichocki N."/>
            <person name="Veneault-Fourrey C."/>
            <person name="LaButti K."/>
            <person name="Lindquist E.A."/>
            <person name="Lipzen A."/>
            <person name="Lundell T."/>
            <person name="Morin E."/>
            <person name="Murat C."/>
            <person name="Riley R."/>
            <person name="Ohm R."/>
            <person name="Sun H."/>
            <person name="Tunlid A."/>
            <person name="Henrissat B."/>
            <person name="Grigoriev I.V."/>
            <person name="Hibbett D.S."/>
            <person name="Martin F."/>
        </authorList>
    </citation>
    <scope>NUCLEOTIDE SEQUENCE [LARGE SCALE GENOMIC DNA]</scope>
    <source>
        <strain evidence="2">h7</strain>
    </source>
</reference>
<gene>
    <name evidence="1" type="ORF">M413DRAFT_13316</name>
</gene>
<evidence type="ECO:0000313" key="1">
    <source>
        <dbReference type="EMBL" id="KIM37647.1"/>
    </source>
</evidence>
<name>A0A0C2Y9F3_HEBCY</name>
<dbReference type="AlphaFoldDB" id="A0A0C2Y9F3"/>
<dbReference type="HOGENOM" id="CLU_953336_0_0_1"/>
<sequence length="292" mass="32775">MSHHVVNNNAQIQGGVPFTVLHQDLHSSPPYTVLFARNGWTEQLLERFGPQLGIPPDQVHLTVVRDRCFHAHVFQNDQGIKISAALLPFDALTANPSSRNTLLSLPNLYMIQFCSPINPQPFFNNVDQYMVDIVSLLRSFSTLRHVVLPLDLAGQTTSVLASLRRHPWLTTLDLRLPEGYVANSDDIFLFRLLVAAELSRFDQIQTLVIQSEFVSDWVVITHLASLEGLEELRIISQDNQGVDGFVTSFLNLTNGPLVNGFTRLETLDVDLNNTSAWAADRLRVIFPNVNIL</sequence>
<evidence type="ECO:0008006" key="3">
    <source>
        <dbReference type="Google" id="ProtNLM"/>
    </source>
</evidence>
<organism evidence="1 2">
    <name type="scientific">Hebeloma cylindrosporum</name>
    <dbReference type="NCBI Taxonomy" id="76867"/>
    <lineage>
        <taxon>Eukaryota</taxon>
        <taxon>Fungi</taxon>
        <taxon>Dikarya</taxon>
        <taxon>Basidiomycota</taxon>
        <taxon>Agaricomycotina</taxon>
        <taxon>Agaricomycetes</taxon>
        <taxon>Agaricomycetidae</taxon>
        <taxon>Agaricales</taxon>
        <taxon>Agaricineae</taxon>
        <taxon>Hymenogastraceae</taxon>
        <taxon>Hebeloma</taxon>
    </lineage>
</organism>
<accession>A0A0C2Y9F3</accession>
<protein>
    <recommendedName>
        <fullName evidence="3">F-box domain-containing protein</fullName>
    </recommendedName>
</protein>
<reference evidence="1 2" key="1">
    <citation type="submission" date="2014-04" db="EMBL/GenBank/DDBJ databases">
        <authorList>
            <consortium name="DOE Joint Genome Institute"/>
            <person name="Kuo A."/>
            <person name="Gay G."/>
            <person name="Dore J."/>
            <person name="Kohler A."/>
            <person name="Nagy L.G."/>
            <person name="Floudas D."/>
            <person name="Copeland A."/>
            <person name="Barry K.W."/>
            <person name="Cichocki N."/>
            <person name="Veneault-Fourrey C."/>
            <person name="LaButti K."/>
            <person name="Lindquist E.A."/>
            <person name="Lipzen A."/>
            <person name="Lundell T."/>
            <person name="Morin E."/>
            <person name="Murat C."/>
            <person name="Sun H."/>
            <person name="Tunlid A."/>
            <person name="Henrissat B."/>
            <person name="Grigoriev I.V."/>
            <person name="Hibbett D.S."/>
            <person name="Martin F."/>
            <person name="Nordberg H.P."/>
            <person name="Cantor M.N."/>
            <person name="Hua S.X."/>
        </authorList>
    </citation>
    <scope>NUCLEOTIDE SEQUENCE [LARGE SCALE GENOMIC DNA]</scope>
    <source>
        <strain evidence="2">h7</strain>
    </source>
</reference>
<dbReference type="Proteomes" id="UP000053424">
    <property type="component" value="Unassembled WGS sequence"/>
</dbReference>
<proteinExistence type="predicted"/>